<feature type="transmembrane region" description="Helical" evidence="7">
    <location>
        <begin position="22"/>
        <end position="43"/>
    </location>
</feature>
<evidence type="ECO:0000256" key="6">
    <source>
        <dbReference type="ARBA" id="ARBA00023136"/>
    </source>
</evidence>
<evidence type="ECO:0000256" key="2">
    <source>
        <dbReference type="ARBA" id="ARBA00008017"/>
    </source>
</evidence>
<evidence type="ECO:0000313" key="10">
    <source>
        <dbReference type="EMBL" id="MBE9077370.1"/>
    </source>
</evidence>
<feature type="transmembrane region" description="Helical" evidence="7">
    <location>
        <begin position="91"/>
        <end position="108"/>
    </location>
</feature>
<dbReference type="Gene3D" id="3.30.70.100">
    <property type="match status" value="1"/>
</dbReference>
<dbReference type="PANTHER" id="PTHR30221:SF1">
    <property type="entry name" value="SMALL-CONDUCTANCE MECHANOSENSITIVE CHANNEL"/>
    <property type="match status" value="1"/>
</dbReference>
<dbReference type="InterPro" id="IPR011066">
    <property type="entry name" value="MscS_channel_C_sf"/>
</dbReference>
<dbReference type="GO" id="GO:0008381">
    <property type="term" value="F:mechanosensitive monoatomic ion channel activity"/>
    <property type="evidence" value="ECO:0007669"/>
    <property type="project" value="InterPro"/>
</dbReference>
<evidence type="ECO:0000256" key="7">
    <source>
        <dbReference type="SAM" id="Phobius"/>
    </source>
</evidence>
<dbReference type="InterPro" id="IPR023408">
    <property type="entry name" value="MscS_beta-dom_sf"/>
</dbReference>
<keyword evidence="11" id="KW-1185">Reference proteome</keyword>
<keyword evidence="6 7" id="KW-0472">Membrane</keyword>
<evidence type="ECO:0000259" key="9">
    <source>
        <dbReference type="Pfam" id="PF21082"/>
    </source>
</evidence>
<dbReference type="AlphaFoldDB" id="A0A8J7ALU6"/>
<dbReference type="EMBL" id="JADEXG010000016">
    <property type="protein sequence ID" value="MBE9077370.1"/>
    <property type="molecule type" value="Genomic_DNA"/>
</dbReference>
<dbReference type="InterPro" id="IPR006685">
    <property type="entry name" value="MscS_channel_2nd"/>
</dbReference>
<dbReference type="RefSeq" id="WP_193906067.1">
    <property type="nucleotide sequence ID" value="NZ_JADEXG010000016.1"/>
</dbReference>
<dbReference type="InterPro" id="IPR049278">
    <property type="entry name" value="MS_channel_C"/>
</dbReference>
<dbReference type="SUPFAM" id="SSF82689">
    <property type="entry name" value="Mechanosensitive channel protein MscS (YggB), C-terminal domain"/>
    <property type="match status" value="1"/>
</dbReference>
<evidence type="ECO:0000256" key="3">
    <source>
        <dbReference type="ARBA" id="ARBA00022475"/>
    </source>
</evidence>
<reference evidence="10" key="1">
    <citation type="submission" date="2020-10" db="EMBL/GenBank/DDBJ databases">
        <authorList>
            <person name="Castelo-Branco R."/>
            <person name="Eusebio N."/>
            <person name="Adriana R."/>
            <person name="Vieira A."/>
            <person name="Brugerolle De Fraissinette N."/>
            <person name="Rezende De Castro R."/>
            <person name="Schneider M.P."/>
            <person name="Vasconcelos V."/>
            <person name="Leao P.N."/>
        </authorList>
    </citation>
    <scope>NUCLEOTIDE SEQUENCE</scope>
    <source>
        <strain evidence="10">LEGE 07310</strain>
    </source>
</reference>
<dbReference type="Gene3D" id="2.30.30.60">
    <property type="match status" value="1"/>
</dbReference>
<feature type="domain" description="Mechanosensitive ion channel MscS" evidence="8">
    <location>
        <begin position="110"/>
        <end position="173"/>
    </location>
</feature>
<protein>
    <submittedName>
        <fullName evidence="10">Mechanosensitive ion channel family protein</fullName>
    </submittedName>
</protein>
<dbReference type="InterPro" id="IPR011014">
    <property type="entry name" value="MscS_channel_TM-2"/>
</dbReference>
<dbReference type="SUPFAM" id="SSF50182">
    <property type="entry name" value="Sm-like ribonucleoproteins"/>
    <property type="match status" value="1"/>
</dbReference>
<organism evidence="10 11">
    <name type="scientific">Vasconcelosia minhoensis LEGE 07310</name>
    <dbReference type="NCBI Taxonomy" id="915328"/>
    <lineage>
        <taxon>Bacteria</taxon>
        <taxon>Bacillati</taxon>
        <taxon>Cyanobacteriota</taxon>
        <taxon>Cyanophyceae</taxon>
        <taxon>Nodosilineales</taxon>
        <taxon>Cymatolegaceae</taxon>
        <taxon>Vasconcelosia</taxon>
        <taxon>Vasconcelosia minhoensis</taxon>
    </lineage>
</organism>
<proteinExistence type="inferred from homology"/>
<evidence type="ECO:0000256" key="5">
    <source>
        <dbReference type="ARBA" id="ARBA00022989"/>
    </source>
</evidence>
<dbReference type="PANTHER" id="PTHR30221">
    <property type="entry name" value="SMALL-CONDUCTANCE MECHANOSENSITIVE CHANNEL"/>
    <property type="match status" value="1"/>
</dbReference>
<keyword evidence="5 7" id="KW-1133">Transmembrane helix</keyword>
<keyword evidence="3" id="KW-1003">Cell membrane</keyword>
<dbReference type="Gene3D" id="1.10.287.1260">
    <property type="match status" value="1"/>
</dbReference>
<evidence type="ECO:0000256" key="4">
    <source>
        <dbReference type="ARBA" id="ARBA00022692"/>
    </source>
</evidence>
<comment type="subcellular location">
    <subcellularLocation>
        <location evidence="1">Cell membrane</location>
        <topology evidence="1">Multi-pass membrane protein</topology>
    </subcellularLocation>
</comment>
<dbReference type="SUPFAM" id="SSF82861">
    <property type="entry name" value="Mechanosensitive channel protein MscS (YggB), transmembrane region"/>
    <property type="match status" value="1"/>
</dbReference>
<keyword evidence="4 7" id="KW-0812">Transmembrane</keyword>
<dbReference type="GO" id="GO:0005886">
    <property type="term" value="C:plasma membrane"/>
    <property type="evidence" value="ECO:0007669"/>
    <property type="project" value="UniProtKB-SubCell"/>
</dbReference>
<dbReference type="InterPro" id="IPR045275">
    <property type="entry name" value="MscS_archaea/bacteria_type"/>
</dbReference>
<dbReference type="Proteomes" id="UP000636505">
    <property type="component" value="Unassembled WGS sequence"/>
</dbReference>
<feature type="domain" description="Mechanosensitive ion channel MscS C-terminal" evidence="9">
    <location>
        <begin position="185"/>
        <end position="267"/>
    </location>
</feature>
<evidence type="ECO:0000313" key="11">
    <source>
        <dbReference type="Proteomes" id="UP000636505"/>
    </source>
</evidence>
<comment type="caution">
    <text evidence="10">The sequence shown here is derived from an EMBL/GenBank/DDBJ whole genome shotgun (WGS) entry which is preliminary data.</text>
</comment>
<comment type="similarity">
    <text evidence="2">Belongs to the MscS (TC 1.A.23) family.</text>
</comment>
<evidence type="ECO:0000259" key="8">
    <source>
        <dbReference type="Pfam" id="PF00924"/>
    </source>
</evidence>
<gene>
    <name evidence="10" type="ORF">IQ241_08680</name>
</gene>
<name>A0A8J7ALU6_9CYAN</name>
<dbReference type="InterPro" id="IPR010920">
    <property type="entry name" value="LSM_dom_sf"/>
</dbReference>
<dbReference type="Pfam" id="PF21082">
    <property type="entry name" value="MS_channel_3rd"/>
    <property type="match status" value="1"/>
</dbReference>
<accession>A0A8J7ALU6</accession>
<sequence length="296" mass="32365">MNALIEKIQASLLDLVGEAVKILPGLVLALVILLLTRFAANLARRAARKVGQRALNSLSLQSLVVHTAFVATWIVGIILACILAFPGFNLASVVALLGLGSVAVGFAFQDIFKNFLAGVLLLLQEPFSIGDQIIVSDFEGTVEEIALRSTQIRTYAGEQVVMPNSIVFTSPVQVLTARPQRRTDLAIGVDYNTPLPKAVDVLFQAVQTVDEVGQTPSPEIDIVGFGDSSIDLMVRYWTQPEMKVVRRVRTQVMIALKQACDAADINIPYPIRTLYYYNQEKFNDYLTNDAHSASGE</sequence>
<evidence type="ECO:0000256" key="1">
    <source>
        <dbReference type="ARBA" id="ARBA00004651"/>
    </source>
</evidence>
<feature type="transmembrane region" description="Helical" evidence="7">
    <location>
        <begin position="63"/>
        <end position="85"/>
    </location>
</feature>
<dbReference type="Pfam" id="PF00924">
    <property type="entry name" value="MS_channel_2nd"/>
    <property type="match status" value="1"/>
</dbReference>